<gene>
    <name evidence="2" type="ORF">RJ641_014045</name>
</gene>
<name>A0AAN8ZQL3_9MAGN</name>
<evidence type="ECO:0000313" key="3">
    <source>
        <dbReference type="Proteomes" id="UP001370490"/>
    </source>
</evidence>
<evidence type="ECO:0000256" key="1">
    <source>
        <dbReference type="SAM" id="SignalP"/>
    </source>
</evidence>
<feature type="chain" id="PRO_5042903549" evidence="1">
    <location>
        <begin position="19"/>
        <end position="151"/>
    </location>
</feature>
<organism evidence="2 3">
    <name type="scientific">Dillenia turbinata</name>
    <dbReference type="NCBI Taxonomy" id="194707"/>
    <lineage>
        <taxon>Eukaryota</taxon>
        <taxon>Viridiplantae</taxon>
        <taxon>Streptophyta</taxon>
        <taxon>Embryophyta</taxon>
        <taxon>Tracheophyta</taxon>
        <taxon>Spermatophyta</taxon>
        <taxon>Magnoliopsida</taxon>
        <taxon>eudicotyledons</taxon>
        <taxon>Gunneridae</taxon>
        <taxon>Pentapetalae</taxon>
        <taxon>Dilleniales</taxon>
        <taxon>Dilleniaceae</taxon>
        <taxon>Dillenia</taxon>
    </lineage>
</organism>
<keyword evidence="1" id="KW-0732">Signal</keyword>
<reference evidence="2 3" key="1">
    <citation type="submission" date="2023-12" db="EMBL/GenBank/DDBJ databases">
        <title>A high-quality genome assembly for Dillenia turbinata (Dilleniales).</title>
        <authorList>
            <person name="Chanderbali A."/>
        </authorList>
    </citation>
    <scope>NUCLEOTIDE SEQUENCE [LARGE SCALE GENOMIC DNA]</scope>
    <source>
        <strain evidence="2">LSX21</strain>
        <tissue evidence="2">Leaf</tissue>
    </source>
</reference>
<feature type="signal peptide" evidence="1">
    <location>
        <begin position="1"/>
        <end position="18"/>
    </location>
</feature>
<comment type="caution">
    <text evidence="2">The sequence shown here is derived from an EMBL/GenBank/DDBJ whole genome shotgun (WGS) entry which is preliminary data.</text>
</comment>
<keyword evidence="3" id="KW-1185">Reference proteome</keyword>
<dbReference type="Proteomes" id="UP001370490">
    <property type="component" value="Unassembled WGS sequence"/>
</dbReference>
<protein>
    <submittedName>
        <fullName evidence="2">Uncharacterized protein</fullName>
    </submittedName>
</protein>
<proteinExistence type="predicted"/>
<dbReference type="AlphaFoldDB" id="A0AAN8ZQL3"/>
<sequence>MNLLPQLLKHTLFWCVVGTLPDFGCDRVQGSGSDDMEIWCWNHVPLMVALAVKDNQIANRRVSFQDTTFMNRVMVAFRKWLPEFELKIGVELIKSGQLRFSGAGDTKYGNGTEGGLSIKELCHLQQANEWKISLASVYCLRGLTLSYPCHY</sequence>
<dbReference type="EMBL" id="JBAMMX010000002">
    <property type="protein sequence ID" value="KAK6946501.1"/>
    <property type="molecule type" value="Genomic_DNA"/>
</dbReference>
<accession>A0AAN8ZQL3</accession>
<evidence type="ECO:0000313" key="2">
    <source>
        <dbReference type="EMBL" id="KAK6946501.1"/>
    </source>
</evidence>